<keyword evidence="9" id="KW-1185">Reference proteome</keyword>
<evidence type="ECO:0000256" key="4">
    <source>
        <dbReference type="ARBA" id="ARBA00023163"/>
    </source>
</evidence>
<comment type="caution">
    <text evidence="8">The sequence shown here is derived from an EMBL/GenBank/DDBJ whole genome shotgun (WGS) entry which is preliminary data.</text>
</comment>
<dbReference type="InterPro" id="IPR050109">
    <property type="entry name" value="HTH-type_TetR-like_transc_reg"/>
</dbReference>
<protein>
    <submittedName>
        <fullName evidence="8">TetR family transcriptional regulator</fullName>
    </submittedName>
</protein>
<keyword evidence="3 5" id="KW-0238">DNA-binding</keyword>
<dbReference type="PANTHER" id="PTHR30055:SF151">
    <property type="entry name" value="TRANSCRIPTIONAL REGULATORY PROTEIN"/>
    <property type="match status" value="1"/>
</dbReference>
<feature type="region of interest" description="Disordered" evidence="6">
    <location>
        <begin position="157"/>
        <end position="208"/>
    </location>
</feature>
<dbReference type="InterPro" id="IPR036271">
    <property type="entry name" value="Tet_transcr_reg_TetR-rel_C_sf"/>
</dbReference>
<feature type="DNA-binding region" description="H-T-H motif" evidence="5">
    <location>
        <begin position="34"/>
        <end position="53"/>
    </location>
</feature>
<reference evidence="8 9" key="1">
    <citation type="submission" date="2018-03" db="EMBL/GenBank/DDBJ databases">
        <title>Genomic Encyclopedia of Archaeal and Bacterial Type Strains, Phase II (KMG-II): from individual species to whole genera.</title>
        <authorList>
            <person name="Goeker M."/>
        </authorList>
    </citation>
    <scope>NUCLEOTIDE SEQUENCE [LARGE SCALE GENOMIC DNA]</scope>
    <source>
        <strain evidence="8 9">DSM 45312</strain>
    </source>
</reference>
<evidence type="ECO:0000256" key="5">
    <source>
        <dbReference type="PROSITE-ProRule" id="PRU00335"/>
    </source>
</evidence>
<dbReference type="GO" id="GO:0046677">
    <property type="term" value="P:response to antibiotic"/>
    <property type="evidence" value="ECO:0007669"/>
    <property type="project" value="InterPro"/>
</dbReference>
<keyword evidence="4" id="KW-0804">Transcription</keyword>
<dbReference type="InterPro" id="IPR004111">
    <property type="entry name" value="Repressor_TetR_C"/>
</dbReference>
<evidence type="ECO:0000256" key="2">
    <source>
        <dbReference type="ARBA" id="ARBA00023015"/>
    </source>
</evidence>
<evidence type="ECO:0000313" key="8">
    <source>
        <dbReference type="EMBL" id="PSK95637.1"/>
    </source>
</evidence>
<gene>
    <name evidence="8" type="ORF">CLV63_11470</name>
</gene>
<evidence type="ECO:0000256" key="6">
    <source>
        <dbReference type="SAM" id="MobiDB-lite"/>
    </source>
</evidence>
<proteinExistence type="predicted"/>
<dbReference type="GO" id="GO:0000976">
    <property type="term" value="F:transcription cis-regulatory region binding"/>
    <property type="evidence" value="ECO:0007669"/>
    <property type="project" value="TreeGrafter"/>
</dbReference>
<feature type="compositionally biased region" description="Basic and acidic residues" evidence="6">
    <location>
        <begin position="162"/>
        <end position="178"/>
    </location>
</feature>
<dbReference type="SUPFAM" id="SSF46689">
    <property type="entry name" value="Homeodomain-like"/>
    <property type="match status" value="1"/>
</dbReference>
<dbReference type="GO" id="GO:0003700">
    <property type="term" value="F:DNA-binding transcription factor activity"/>
    <property type="evidence" value="ECO:0007669"/>
    <property type="project" value="TreeGrafter"/>
</dbReference>
<dbReference type="Gene3D" id="1.10.10.60">
    <property type="entry name" value="Homeodomain-like"/>
    <property type="match status" value="1"/>
</dbReference>
<evidence type="ECO:0000256" key="3">
    <source>
        <dbReference type="ARBA" id="ARBA00023125"/>
    </source>
</evidence>
<dbReference type="AlphaFoldDB" id="A0A2P8DEM8"/>
<dbReference type="PRINTS" id="PR00455">
    <property type="entry name" value="HTHTETR"/>
</dbReference>
<dbReference type="InterPro" id="IPR003012">
    <property type="entry name" value="Tet_transcr_reg_TetR"/>
</dbReference>
<dbReference type="PANTHER" id="PTHR30055">
    <property type="entry name" value="HTH-TYPE TRANSCRIPTIONAL REGULATOR RUTR"/>
    <property type="match status" value="1"/>
</dbReference>
<dbReference type="InterPro" id="IPR001647">
    <property type="entry name" value="HTH_TetR"/>
</dbReference>
<name>A0A2P8DEM8_9ACTN</name>
<dbReference type="EMBL" id="PYGA01000014">
    <property type="protein sequence ID" value="PSK95637.1"/>
    <property type="molecule type" value="Genomic_DNA"/>
</dbReference>
<accession>A0A2P8DEM8</accession>
<dbReference type="SUPFAM" id="SSF48498">
    <property type="entry name" value="Tetracyclin repressor-like, C-terminal domain"/>
    <property type="match status" value="1"/>
</dbReference>
<dbReference type="GO" id="GO:0045892">
    <property type="term" value="P:negative regulation of DNA-templated transcription"/>
    <property type="evidence" value="ECO:0007669"/>
    <property type="project" value="InterPro"/>
</dbReference>
<dbReference type="InterPro" id="IPR009057">
    <property type="entry name" value="Homeodomain-like_sf"/>
</dbReference>
<organism evidence="8 9">
    <name type="scientific">Murinocardiopsis flavida</name>
    <dbReference type="NCBI Taxonomy" id="645275"/>
    <lineage>
        <taxon>Bacteria</taxon>
        <taxon>Bacillati</taxon>
        <taxon>Actinomycetota</taxon>
        <taxon>Actinomycetes</taxon>
        <taxon>Streptosporangiales</taxon>
        <taxon>Nocardiopsidaceae</taxon>
        <taxon>Murinocardiopsis</taxon>
    </lineage>
</organism>
<dbReference type="RefSeq" id="WP_245928913.1">
    <property type="nucleotide sequence ID" value="NZ_PYGA01000014.1"/>
</dbReference>
<dbReference type="Pfam" id="PF02909">
    <property type="entry name" value="TetR_C_1"/>
    <property type="match status" value="1"/>
</dbReference>
<sequence>MDDEGQIKRTGLAPDTVAAAAVELLDEVGLDGLTVRRLAAELGVRSPALYWHFRDKRELLDLMAQHLQSPREAPGPRDSEGWSAWVTRRARERRHLLLSRRDGARLVVGARSGPAAARAFDAELTVLVGFGFTPVEAMRSIISIGHFVTGFVMEEQGAQGGRHKDDPGTAEDRPRGRGTETPSASNADTPMLSAAIAEGGPPESDEAFEQGLRLLVDGMAVLLRDTKGRPLRQNAPGPE</sequence>
<dbReference type="PROSITE" id="PS50977">
    <property type="entry name" value="HTH_TETR_2"/>
    <property type="match status" value="1"/>
</dbReference>
<feature type="domain" description="HTH tetR-type" evidence="7">
    <location>
        <begin position="11"/>
        <end position="71"/>
    </location>
</feature>
<evidence type="ECO:0000313" key="9">
    <source>
        <dbReference type="Proteomes" id="UP000240542"/>
    </source>
</evidence>
<evidence type="ECO:0000259" key="7">
    <source>
        <dbReference type="PROSITE" id="PS50977"/>
    </source>
</evidence>
<evidence type="ECO:0000256" key="1">
    <source>
        <dbReference type="ARBA" id="ARBA00022491"/>
    </source>
</evidence>
<keyword evidence="1" id="KW-0678">Repressor</keyword>
<dbReference type="PRINTS" id="PR00400">
    <property type="entry name" value="TETREPRESSOR"/>
</dbReference>
<dbReference type="Proteomes" id="UP000240542">
    <property type="component" value="Unassembled WGS sequence"/>
</dbReference>
<keyword evidence="2" id="KW-0805">Transcription regulation</keyword>
<dbReference type="Gene3D" id="1.10.357.10">
    <property type="entry name" value="Tetracycline Repressor, domain 2"/>
    <property type="match status" value="1"/>
</dbReference>
<dbReference type="Pfam" id="PF00440">
    <property type="entry name" value="TetR_N"/>
    <property type="match status" value="1"/>
</dbReference>